<dbReference type="Proteomes" id="UP000634136">
    <property type="component" value="Unassembled WGS sequence"/>
</dbReference>
<dbReference type="EMBL" id="JAAIUW010000009">
    <property type="protein sequence ID" value="KAF7816461.1"/>
    <property type="molecule type" value="Genomic_DNA"/>
</dbReference>
<accession>A0A834T7F2</accession>
<name>A0A834T7F2_9FABA</name>
<gene>
    <name evidence="1" type="ORF">G2W53_030430</name>
</gene>
<evidence type="ECO:0000313" key="1">
    <source>
        <dbReference type="EMBL" id="KAF7816461.1"/>
    </source>
</evidence>
<evidence type="ECO:0000313" key="2">
    <source>
        <dbReference type="Proteomes" id="UP000634136"/>
    </source>
</evidence>
<dbReference type="AlphaFoldDB" id="A0A834T7F2"/>
<keyword evidence="2" id="KW-1185">Reference proteome</keyword>
<organism evidence="1 2">
    <name type="scientific">Senna tora</name>
    <dbReference type="NCBI Taxonomy" id="362788"/>
    <lineage>
        <taxon>Eukaryota</taxon>
        <taxon>Viridiplantae</taxon>
        <taxon>Streptophyta</taxon>
        <taxon>Embryophyta</taxon>
        <taxon>Tracheophyta</taxon>
        <taxon>Spermatophyta</taxon>
        <taxon>Magnoliopsida</taxon>
        <taxon>eudicotyledons</taxon>
        <taxon>Gunneridae</taxon>
        <taxon>Pentapetalae</taxon>
        <taxon>rosids</taxon>
        <taxon>fabids</taxon>
        <taxon>Fabales</taxon>
        <taxon>Fabaceae</taxon>
        <taxon>Caesalpinioideae</taxon>
        <taxon>Cassia clade</taxon>
        <taxon>Senna</taxon>
    </lineage>
</organism>
<proteinExistence type="predicted"/>
<comment type="caution">
    <text evidence="1">The sequence shown here is derived from an EMBL/GenBank/DDBJ whole genome shotgun (WGS) entry which is preliminary data.</text>
</comment>
<sequence length="87" mass="9434">MAGLVSSASLCMQQEPMAPIFPRGRKDETTRPAKSTLIYPNPYMLTCNAPIPAFPRVHMDGAAANALANACLETYAPINTTEDIHEK</sequence>
<reference evidence="1" key="1">
    <citation type="submission" date="2020-09" db="EMBL/GenBank/DDBJ databases">
        <title>Genome-Enabled Discovery of Anthraquinone Biosynthesis in Senna tora.</title>
        <authorList>
            <person name="Kang S.-H."/>
            <person name="Pandey R.P."/>
            <person name="Lee C.-M."/>
            <person name="Sim J.-S."/>
            <person name="Jeong J.-T."/>
            <person name="Choi B.-S."/>
            <person name="Jung M."/>
            <person name="Ginzburg D."/>
            <person name="Zhao K."/>
            <person name="Won S.Y."/>
            <person name="Oh T.-J."/>
            <person name="Yu Y."/>
            <person name="Kim N.-H."/>
            <person name="Lee O.R."/>
            <person name="Lee T.-H."/>
            <person name="Bashyal P."/>
            <person name="Kim T.-S."/>
            <person name="Lee W.-H."/>
            <person name="Kawkins C."/>
            <person name="Kim C.-K."/>
            <person name="Kim J.S."/>
            <person name="Ahn B.O."/>
            <person name="Rhee S.Y."/>
            <person name="Sohng J.K."/>
        </authorList>
    </citation>
    <scope>NUCLEOTIDE SEQUENCE</scope>
    <source>
        <tissue evidence="1">Leaf</tissue>
    </source>
</reference>
<protein>
    <submittedName>
        <fullName evidence="1">Uncharacterized protein</fullName>
    </submittedName>
</protein>